<gene>
    <name evidence="3" type="ORF">M0811_09556</name>
</gene>
<feature type="compositionally biased region" description="Low complexity" evidence="1">
    <location>
        <begin position="244"/>
        <end position="268"/>
    </location>
</feature>
<evidence type="ECO:0000313" key="4">
    <source>
        <dbReference type="Proteomes" id="UP001149090"/>
    </source>
</evidence>
<reference evidence="3" key="1">
    <citation type="submission" date="2022-10" db="EMBL/GenBank/DDBJ databases">
        <title>Novel sulphate-reducing endosymbionts in the free-living metamonad Anaeramoeba.</title>
        <authorList>
            <person name="Jerlstrom-Hultqvist J."/>
            <person name="Cepicka I."/>
            <person name="Gallot-Lavallee L."/>
            <person name="Salas-Leiva D."/>
            <person name="Curtis B.A."/>
            <person name="Zahonova K."/>
            <person name="Pipaliya S."/>
            <person name="Dacks J."/>
            <person name="Roger A.J."/>
        </authorList>
    </citation>
    <scope>NUCLEOTIDE SEQUENCE</scope>
    <source>
        <strain evidence="3">BMAN</strain>
    </source>
</reference>
<evidence type="ECO:0000256" key="1">
    <source>
        <dbReference type="SAM" id="MobiDB-lite"/>
    </source>
</evidence>
<dbReference type="PROSITE" id="PS50004">
    <property type="entry name" value="C2"/>
    <property type="match status" value="1"/>
</dbReference>
<feature type="compositionally biased region" description="Basic and acidic residues" evidence="1">
    <location>
        <begin position="669"/>
        <end position="686"/>
    </location>
</feature>
<dbReference type="EMBL" id="JAPDFW010000082">
    <property type="protein sequence ID" value="KAJ5072176.1"/>
    <property type="molecule type" value="Genomic_DNA"/>
</dbReference>
<feature type="compositionally biased region" description="Basic and acidic residues" evidence="1">
    <location>
        <begin position="590"/>
        <end position="607"/>
    </location>
</feature>
<dbReference type="InterPro" id="IPR000008">
    <property type="entry name" value="C2_dom"/>
</dbReference>
<feature type="compositionally biased region" description="Polar residues" evidence="1">
    <location>
        <begin position="269"/>
        <end position="311"/>
    </location>
</feature>
<proteinExistence type="predicted"/>
<sequence length="1044" mass="122912">MLLRRAGPRAITIQNRIKSSVLRGNQIVVFLNPPKKIQGKLIEYKKQQQPQKEQEQLQRRVGLQQQAMLMANTQPTNINEQFELGKKIISQNPNIPKRQQILMQKQLERAQMKEAKTGEMSKQFEQMKQMMETPQMQQQFEQMRQMMETPQMQQQFEQMRQMMETPQMQQQFEQMRQMMDSPQMQQNFANMREQLNTLPNNNPQTEEQKRQRVEQLQAQLTGQQTVFQKQMSTQPSYTTQTQTYTTTFQQQQPQQQQQQQTNYSFQSNPPDYTTDLPNYTTSYEQPKQTNYSFQSNPPDYTSQPPDYTNSYQQQSFQQPQQFQQQPPDYSTQSQQNTLSDKNIDPQVDLFMKFQTKLQLIIANGSGLMTSSSKTYFKVFLISEDSTEPEFIIQTDKFKSMKDPSWDLETLVTIPGDFTDEIFQFEVMKAKSFGKDQLLGAFQIALKTDVKNKTYKSFFAKNPDSFVYNPRVLNAWRKSKTNQIFIRLNPVKNNLSSLFQAHHKLKNENQSENQNQFKSIGLFELHKQLKQENQFGNGGNNSSKNQILKLKLEQLRKAREKEVLEKKNQSNSNQFGNDEKDSPKRKSFKNKLKELRNIKKQQLLERKNQSNPNQFENGEQVPKRKSFKNKLKELRNIKKQELLERKNQSNSNQFGNDEKDSPKRKSFKNKLKELRNIKKQELLERKNQSNSNQFENGEQVPKRKSFKNKLKELRKAREKEVLEKENQNPKKYDGNENKETFQFENQLDSHNLQNFGLDPNITSNDLNQYPIGPISLEQTLEQQNQQSLQQEITYTSNSQNYINDFQGYMNTFDQPKQTSYLNQSINSQNHSFHQPTNLNSPQKDNRSIESQNQIFQYDLVNSSSLFEQTQQNIFQQESPSLFSDSLSLFQNTEEKTNITQPTFTFDESFGVRTETIMNLLIIFDKDLMDIRQNTQFKFSLVSQITGQKGFLINSKKFKQFKESNLDLSVEISIPGDFIDEILSITFIGFMDITFQEELGEIQIPLKTETKNIQIEREFTISRSKVICKWITETKEIPILLDFEMV</sequence>
<protein>
    <submittedName>
        <fullName evidence="3">Mediator of RNA polymerase ii transcription subunit 12</fullName>
    </submittedName>
</protein>
<feature type="region of interest" description="Disordered" evidence="1">
    <location>
        <begin position="560"/>
        <end position="705"/>
    </location>
</feature>
<dbReference type="InterPro" id="IPR035892">
    <property type="entry name" value="C2_domain_sf"/>
</dbReference>
<feature type="region of interest" description="Disordered" evidence="1">
    <location>
        <begin position="716"/>
        <end position="735"/>
    </location>
</feature>
<evidence type="ECO:0000259" key="2">
    <source>
        <dbReference type="PROSITE" id="PS50004"/>
    </source>
</evidence>
<name>A0A9Q0R9R0_ANAIG</name>
<comment type="caution">
    <text evidence="3">The sequence shown here is derived from an EMBL/GenBank/DDBJ whole genome shotgun (WGS) entry which is preliminary data.</text>
</comment>
<dbReference type="Proteomes" id="UP001149090">
    <property type="component" value="Unassembled WGS sequence"/>
</dbReference>
<organism evidence="3 4">
    <name type="scientific">Anaeramoeba ignava</name>
    <name type="common">Anaerobic marine amoeba</name>
    <dbReference type="NCBI Taxonomy" id="1746090"/>
    <lineage>
        <taxon>Eukaryota</taxon>
        <taxon>Metamonada</taxon>
        <taxon>Anaeramoebidae</taxon>
        <taxon>Anaeramoeba</taxon>
    </lineage>
</organism>
<feature type="domain" description="C2" evidence="2">
    <location>
        <begin position="337"/>
        <end position="458"/>
    </location>
</feature>
<keyword evidence="4" id="KW-1185">Reference proteome</keyword>
<feature type="compositionally biased region" description="Polar residues" evidence="1">
    <location>
        <begin position="328"/>
        <end position="339"/>
    </location>
</feature>
<dbReference type="Gene3D" id="2.60.40.150">
    <property type="entry name" value="C2 domain"/>
    <property type="match status" value="1"/>
</dbReference>
<accession>A0A9Q0R9R0</accession>
<dbReference type="SUPFAM" id="SSF49562">
    <property type="entry name" value="C2 domain (Calcium/lipid-binding domain, CaLB)"/>
    <property type="match status" value="1"/>
</dbReference>
<dbReference type="CDD" id="cd00030">
    <property type="entry name" value="C2"/>
    <property type="match status" value="1"/>
</dbReference>
<feature type="compositionally biased region" description="Basic and acidic residues" evidence="1">
    <location>
        <begin position="629"/>
        <end position="646"/>
    </location>
</feature>
<evidence type="ECO:0000313" key="3">
    <source>
        <dbReference type="EMBL" id="KAJ5072176.1"/>
    </source>
</evidence>
<feature type="compositionally biased region" description="Low complexity" evidence="1">
    <location>
        <begin position="312"/>
        <end position="327"/>
    </location>
</feature>
<dbReference type="Pfam" id="PF00168">
    <property type="entry name" value="C2"/>
    <property type="match status" value="1"/>
</dbReference>
<feature type="region of interest" description="Disordered" evidence="1">
    <location>
        <begin position="244"/>
        <end position="339"/>
    </location>
</feature>
<dbReference type="AlphaFoldDB" id="A0A9Q0R9R0"/>